<dbReference type="Pfam" id="PF08268">
    <property type="entry name" value="FBA_3"/>
    <property type="match status" value="1"/>
</dbReference>
<dbReference type="SUPFAM" id="SSF81383">
    <property type="entry name" value="F-box domain"/>
    <property type="match status" value="1"/>
</dbReference>
<dbReference type="InterPro" id="IPR013187">
    <property type="entry name" value="F-box-assoc_dom_typ3"/>
</dbReference>
<dbReference type="AlphaFoldDB" id="A0A6P4A0I5"/>
<sequence>MHELEGKMAKSTENKKVSLLRVVQERASMKKIQEEKRKKQEMLVPYLPKDCMTNILLRLPHDSLQRSRFVCKPWYNIINNTKFIEDHLCHSETVLIFLSSIKKESSLSSIPSNLPKKPNDISIENNLLQSKPLSLFQQPVVDPAPSFSIRFLEFKGDNSKIGEYNLQSMGNIRAACNGLILLDNKMKKGGLIVMNPVTRKMSTLPLGTLSSPRRESYALALSNVTGEYKIVHLFRDDLRFVSCEILNLETKLWRAIDGPSFGLFGWLGYVPVSAIGALHWIPQIDHSDYIISMEVDKEKFHQVPLPKRCRTYDRIVEVGGCLSFITHHEEVSQIDIWILKGLYGEVWTLHHSITTGSRLDMVPLCSLRIKGDVVFKRDKNCSFYLYDFELQEIKKVEMVKGCVPFSASYLPHINSLVSWCSRDGAQLKEY</sequence>
<evidence type="ECO:0000313" key="2">
    <source>
        <dbReference type="Proteomes" id="UP001652623"/>
    </source>
</evidence>
<evidence type="ECO:0000313" key="3">
    <source>
        <dbReference type="RefSeq" id="XP_015886233.3"/>
    </source>
</evidence>
<protein>
    <submittedName>
        <fullName evidence="3 4">F-box protein At3g17490</fullName>
    </submittedName>
</protein>
<dbReference type="PANTHER" id="PTHR31672">
    <property type="entry name" value="BNACNNG10540D PROTEIN"/>
    <property type="match status" value="1"/>
</dbReference>
<dbReference type="RefSeq" id="XP_015886233.3">
    <property type="nucleotide sequence ID" value="XM_016030747.4"/>
</dbReference>
<keyword evidence="2" id="KW-1185">Reference proteome</keyword>
<dbReference type="SMART" id="SM00256">
    <property type="entry name" value="FBOX"/>
    <property type="match status" value="1"/>
</dbReference>
<evidence type="ECO:0000259" key="1">
    <source>
        <dbReference type="PROSITE" id="PS50181"/>
    </source>
</evidence>
<dbReference type="Gene3D" id="1.20.1280.50">
    <property type="match status" value="1"/>
</dbReference>
<name>A0A6P4A0I5_ZIZJJ</name>
<dbReference type="KEGG" id="zju:107421497"/>
<reference evidence="3 4" key="1">
    <citation type="submission" date="2025-05" db="UniProtKB">
        <authorList>
            <consortium name="RefSeq"/>
        </authorList>
    </citation>
    <scope>IDENTIFICATION</scope>
    <source>
        <tissue evidence="3 4">Seedling</tissue>
    </source>
</reference>
<dbReference type="InterPro" id="IPR050796">
    <property type="entry name" value="SCF_F-box_component"/>
</dbReference>
<evidence type="ECO:0000313" key="4">
    <source>
        <dbReference type="RefSeq" id="XP_015886234.3"/>
    </source>
</evidence>
<feature type="domain" description="F-box" evidence="1">
    <location>
        <begin position="41"/>
        <end position="87"/>
    </location>
</feature>
<dbReference type="PANTHER" id="PTHR31672:SF11">
    <property type="entry name" value="F-BOX PROTEIN CPR1-LIKE ISOFORM X2"/>
    <property type="match status" value="1"/>
</dbReference>
<dbReference type="Pfam" id="PF00646">
    <property type="entry name" value="F-box"/>
    <property type="match status" value="1"/>
</dbReference>
<dbReference type="PROSITE" id="PS50181">
    <property type="entry name" value="FBOX"/>
    <property type="match status" value="1"/>
</dbReference>
<dbReference type="InterPro" id="IPR036047">
    <property type="entry name" value="F-box-like_dom_sf"/>
</dbReference>
<dbReference type="InterPro" id="IPR001810">
    <property type="entry name" value="F-box_dom"/>
</dbReference>
<gene>
    <name evidence="3 4" type="primary">LOC107421497</name>
</gene>
<dbReference type="Proteomes" id="UP001652623">
    <property type="component" value="Chromosome 5"/>
</dbReference>
<accession>A0A6P4A0I5</accession>
<organism evidence="3">
    <name type="scientific">Ziziphus jujuba</name>
    <name type="common">Chinese jujube</name>
    <name type="synonym">Ziziphus sativa</name>
    <dbReference type="NCBI Taxonomy" id="326968"/>
    <lineage>
        <taxon>Eukaryota</taxon>
        <taxon>Viridiplantae</taxon>
        <taxon>Streptophyta</taxon>
        <taxon>Embryophyta</taxon>
        <taxon>Tracheophyta</taxon>
        <taxon>Spermatophyta</taxon>
        <taxon>Magnoliopsida</taxon>
        <taxon>eudicotyledons</taxon>
        <taxon>Gunneridae</taxon>
        <taxon>Pentapetalae</taxon>
        <taxon>rosids</taxon>
        <taxon>fabids</taxon>
        <taxon>Rosales</taxon>
        <taxon>Rhamnaceae</taxon>
        <taxon>Paliureae</taxon>
        <taxon>Ziziphus</taxon>
    </lineage>
</organism>
<proteinExistence type="predicted"/>
<dbReference type="InterPro" id="IPR017451">
    <property type="entry name" value="F-box-assoc_interact_dom"/>
</dbReference>
<dbReference type="NCBIfam" id="TIGR01640">
    <property type="entry name" value="F_box_assoc_1"/>
    <property type="match status" value="1"/>
</dbReference>
<dbReference type="RefSeq" id="XP_015886234.3">
    <property type="nucleotide sequence ID" value="XM_016030748.4"/>
</dbReference>
<dbReference type="GeneID" id="107421497"/>